<evidence type="ECO:0000313" key="2">
    <source>
        <dbReference type="Proteomes" id="UP000663881"/>
    </source>
</evidence>
<feature type="non-terminal residue" evidence="1">
    <location>
        <position position="1"/>
    </location>
</feature>
<comment type="caution">
    <text evidence="1">The sequence shown here is derived from an EMBL/GenBank/DDBJ whole genome shotgun (WGS) entry which is preliminary data.</text>
</comment>
<proteinExistence type="predicted"/>
<reference evidence="1" key="1">
    <citation type="submission" date="2021-02" db="EMBL/GenBank/DDBJ databases">
        <authorList>
            <person name="Nowell W R."/>
        </authorList>
    </citation>
    <scope>NUCLEOTIDE SEQUENCE</scope>
</reference>
<dbReference type="AlphaFoldDB" id="A0A820J795"/>
<dbReference type="EMBL" id="CAJOAY010018375">
    <property type="protein sequence ID" value="CAF4320242.1"/>
    <property type="molecule type" value="Genomic_DNA"/>
</dbReference>
<name>A0A820J795_9BILA</name>
<dbReference type="Proteomes" id="UP000663881">
    <property type="component" value="Unassembled WGS sequence"/>
</dbReference>
<evidence type="ECO:0000313" key="1">
    <source>
        <dbReference type="EMBL" id="CAF4320242.1"/>
    </source>
</evidence>
<gene>
    <name evidence="1" type="ORF">OKA104_LOCUS47207</name>
</gene>
<protein>
    <submittedName>
        <fullName evidence="1">Uncharacterized protein</fullName>
    </submittedName>
</protein>
<organism evidence="1 2">
    <name type="scientific">Adineta steineri</name>
    <dbReference type="NCBI Taxonomy" id="433720"/>
    <lineage>
        <taxon>Eukaryota</taxon>
        <taxon>Metazoa</taxon>
        <taxon>Spiralia</taxon>
        <taxon>Gnathifera</taxon>
        <taxon>Rotifera</taxon>
        <taxon>Eurotatoria</taxon>
        <taxon>Bdelloidea</taxon>
        <taxon>Adinetida</taxon>
        <taxon>Adinetidae</taxon>
        <taxon>Adineta</taxon>
    </lineage>
</organism>
<sequence length="19" mass="2070">EPGSEALAQLLPQFINETL</sequence>
<accession>A0A820J795</accession>